<sequence length="87" mass="9336">MIRGRDDGGNPLWSSPPPTYAPLCGPIAKGNGTTMNLFDTFVSMEVREVKEAGSSPAEGAVAGEVLDIESFKFWLSCSDRNTVIEDV</sequence>
<dbReference type="EMBL" id="JASBNA010000009">
    <property type="protein sequence ID" value="KAK7689130.1"/>
    <property type="molecule type" value="Genomic_DNA"/>
</dbReference>
<name>A0AAW0G6Q1_9APHY</name>
<evidence type="ECO:0000313" key="1">
    <source>
        <dbReference type="EMBL" id="KAK7689130.1"/>
    </source>
</evidence>
<comment type="caution">
    <text evidence="1">The sequence shown here is derived from an EMBL/GenBank/DDBJ whole genome shotgun (WGS) entry which is preliminary data.</text>
</comment>
<organism evidence="1 2">
    <name type="scientific">Cerrena zonata</name>
    <dbReference type="NCBI Taxonomy" id="2478898"/>
    <lineage>
        <taxon>Eukaryota</taxon>
        <taxon>Fungi</taxon>
        <taxon>Dikarya</taxon>
        <taxon>Basidiomycota</taxon>
        <taxon>Agaricomycotina</taxon>
        <taxon>Agaricomycetes</taxon>
        <taxon>Polyporales</taxon>
        <taxon>Cerrenaceae</taxon>
        <taxon>Cerrena</taxon>
    </lineage>
</organism>
<reference evidence="1 2" key="1">
    <citation type="submission" date="2022-09" db="EMBL/GenBank/DDBJ databases">
        <authorList>
            <person name="Palmer J.M."/>
        </authorList>
    </citation>
    <scope>NUCLEOTIDE SEQUENCE [LARGE SCALE GENOMIC DNA]</scope>
    <source>
        <strain evidence="1 2">DSM 7382</strain>
    </source>
</reference>
<accession>A0AAW0G6Q1</accession>
<gene>
    <name evidence="1" type="ORF">QCA50_007821</name>
</gene>
<keyword evidence="2" id="KW-1185">Reference proteome</keyword>
<proteinExistence type="predicted"/>
<dbReference type="Proteomes" id="UP001385951">
    <property type="component" value="Unassembled WGS sequence"/>
</dbReference>
<dbReference type="AlphaFoldDB" id="A0AAW0G6Q1"/>
<protein>
    <submittedName>
        <fullName evidence="1">Uncharacterized protein</fullName>
    </submittedName>
</protein>
<evidence type="ECO:0000313" key="2">
    <source>
        <dbReference type="Proteomes" id="UP001385951"/>
    </source>
</evidence>